<feature type="domain" description="Dynamin-type G" evidence="12">
    <location>
        <begin position="144"/>
        <end position="390"/>
    </location>
</feature>
<dbReference type="GO" id="GO:0048312">
    <property type="term" value="P:intracellular distribution of mitochondria"/>
    <property type="evidence" value="ECO:0007669"/>
    <property type="project" value="TreeGrafter"/>
</dbReference>
<dbReference type="InterPro" id="IPR000375">
    <property type="entry name" value="Dynamin_stalk"/>
</dbReference>
<dbReference type="Gene3D" id="3.10.180.10">
    <property type="entry name" value="2,3-Dihydroxybiphenyl 1,2-Dioxygenase, domain 1"/>
    <property type="match status" value="1"/>
</dbReference>
<evidence type="ECO:0000256" key="1">
    <source>
        <dbReference type="ARBA" id="ARBA00005008"/>
    </source>
</evidence>
<dbReference type="GO" id="GO:0005777">
    <property type="term" value="C:peroxisome"/>
    <property type="evidence" value="ECO:0007669"/>
    <property type="project" value="TreeGrafter"/>
</dbReference>
<dbReference type="GO" id="GO:0005525">
    <property type="term" value="F:GTP binding"/>
    <property type="evidence" value="ECO:0007669"/>
    <property type="project" value="UniProtKB-KW"/>
</dbReference>
<dbReference type="PROSITE" id="PS51388">
    <property type="entry name" value="GED"/>
    <property type="match status" value="1"/>
</dbReference>
<dbReference type="CDD" id="cd08771">
    <property type="entry name" value="DLP_1"/>
    <property type="match status" value="1"/>
</dbReference>
<keyword evidence="8" id="KW-0862">Zinc</keyword>
<dbReference type="GO" id="GO:0000266">
    <property type="term" value="P:mitochondrial fission"/>
    <property type="evidence" value="ECO:0007669"/>
    <property type="project" value="TreeGrafter"/>
</dbReference>
<comment type="cofactor">
    <cofactor evidence="8">
        <name>Zn(2+)</name>
        <dbReference type="ChEBI" id="CHEBI:29105"/>
    </cofactor>
    <text evidence="8">Binds 1 zinc ion per subunit. In the homodimer, two zinc ions are bound between subunits.</text>
</comment>
<dbReference type="InterPro" id="IPR022812">
    <property type="entry name" value="Dynamin"/>
</dbReference>
<evidence type="ECO:0000313" key="14">
    <source>
        <dbReference type="EMBL" id="CAG8461337.1"/>
    </source>
</evidence>
<dbReference type="PROSITE" id="PS51819">
    <property type="entry name" value="VOC"/>
    <property type="match status" value="1"/>
</dbReference>
<dbReference type="GO" id="GO:0006897">
    <property type="term" value="P:endocytosis"/>
    <property type="evidence" value="ECO:0007669"/>
    <property type="project" value="TreeGrafter"/>
</dbReference>
<dbReference type="InterPro" id="IPR019762">
    <property type="entry name" value="Dynamin_GTPase_CS"/>
</dbReference>
<feature type="binding site" evidence="8">
    <location>
        <position position="106"/>
    </location>
    <ligand>
        <name>Zn(2+)</name>
        <dbReference type="ChEBI" id="CHEBI:29105"/>
        <note>ligand shared between dimeric partners</note>
    </ligand>
</feature>
<dbReference type="GO" id="GO:0046872">
    <property type="term" value="F:metal ion binding"/>
    <property type="evidence" value="ECO:0007669"/>
    <property type="project" value="UniProtKB-KW"/>
</dbReference>
<feature type="region of interest" description="Disordered" evidence="10">
    <location>
        <begin position="622"/>
        <end position="661"/>
    </location>
</feature>
<keyword evidence="4 8" id="KW-0479">Metal-binding</keyword>
<dbReference type="InterPro" id="IPR030381">
    <property type="entry name" value="G_DYNAMIN_dom"/>
</dbReference>
<evidence type="ECO:0000259" key="11">
    <source>
        <dbReference type="PROSITE" id="PS51388"/>
    </source>
</evidence>
<dbReference type="GO" id="GO:0008017">
    <property type="term" value="F:microtubule binding"/>
    <property type="evidence" value="ECO:0007669"/>
    <property type="project" value="TreeGrafter"/>
</dbReference>
<dbReference type="InterPro" id="IPR045063">
    <property type="entry name" value="Dynamin_N"/>
</dbReference>
<dbReference type="GO" id="GO:0016559">
    <property type="term" value="P:peroxisome fission"/>
    <property type="evidence" value="ECO:0007669"/>
    <property type="project" value="TreeGrafter"/>
</dbReference>
<comment type="pathway">
    <text evidence="1">Secondary metabolite metabolism; methylglyoxal degradation; (R)-lactate from methylglyoxal: step 1/2.</text>
</comment>
<dbReference type="GO" id="GO:0005874">
    <property type="term" value="C:microtubule"/>
    <property type="evidence" value="ECO:0007669"/>
    <property type="project" value="TreeGrafter"/>
</dbReference>
<dbReference type="GO" id="GO:0004462">
    <property type="term" value="F:lactoylglutathione lyase activity"/>
    <property type="evidence" value="ECO:0007669"/>
    <property type="project" value="UniProtKB-EC"/>
</dbReference>
<keyword evidence="6 9" id="KW-0342">GTP-binding</keyword>
<sequence length="815" mass="92053">MTTDISTYAFNHTMIRVKDPKISLKFYEEILGMKKINELDFPEGKFTLYFLAYVRKDETLPKSDAEKNAYAFSREGVLELTHNYGTESDPEFHYHDGNKEPRGFGHIAIRVDNIEAACKRDKMNDLIPVVNKLQDVFNSIGSDTIDLPQIIVVGSQSSGKSSVLENIVQRDFLPRGNGIVTRRPLVLQLVNITDFDDENSEEYGEFLHSPNKKSPIHLKIRSSKVLNLTLVDLPGLTKIPVGDQPTDIEKQTRNLILDYINKPNSLILAVSPANVDLVNSESLKLAKQVDPEGKRTIGVLTKLDLMDAGTNALEVLTGRVLPLKLGFIGVVNRSQQDITSSKPMDEALKSELDFFKNHPAYKNIASRCGTPFLAKTLNNILMNHIRERLPEMKARINSLITQTHQELLSYGDPTLEEKADRGIVILKILTKFSADYISSIDGTILDVSTKELCGGARIYYTFNNVYGAALESISPCSDLTIQDIRTAIRNSTGPKPSLFVPEIAFELLVKPQVRLLEPPSQRCVERVYEELIKICHNCGSLELSRYPRLHAKIIEIVSDLLRERLVPTSEYVKSLISIESAYINTNHPDFIGGGAAISEIIRRNEKKRREFEKLNRRVNDHRIFPLQSNPAKDDGQDTASLPDIHKDSSGSSSGSRDFTFQNGNTSRDSFLTYFFGSGNKNDRTVLPDQSTHVRSGTYSKSEIDIAELEKKLDNVYNSSLTEREEMETQLIKSLITSYFNIVRKTIQDLVPKTVMHLLVNHSKDNVQIRLVEGLYKEELFSELLQEDENLTSERQKCKTMLEVYRKASEIMNEAM</sequence>
<dbReference type="InterPro" id="IPR004361">
    <property type="entry name" value="Glyoxalase_1"/>
</dbReference>
<dbReference type="InterPro" id="IPR003130">
    <property type="entry name" value="GED"/>
</dbReference>
<evidence type="ECO:0000256" key="2">
    <source>
        <dbReference type="ARBA" id="ARBA00010363"/>
    </source>
</evidence>
<dbReference type="PANTHER" id="PTHR11566">
    <property type="entry name" value="DYNAMIN"/>
    <property type="match status" value="1"/>
</dbReference>
<dbReference type="AlphaFoldDB" id="A0A9N8VSY3"/>
<dbReference type="Pfam" id="PF00350">
    <property type="entry name" value="Dynamin_N"/>
    <property type="match status" value="2"/>
</dbReference>
<comment type="similarity">
    <text evidence="9">Belongs to the TRAFAC class dynamin-like GTPase superfamily. Dynamin/Fzo/YdjA family.</text>
</comment>
<dbReference type="GO" id="GO:0016020">
    <property type="term" value="C:membrane"/>
    <property type="evidence" value="ECO:0007669"/>
    <property type="project" value="TreeGrafter"/>
</dbReference>
<dbReference type="PROSITE" id="PS00410">
    <property type="entry name" value="G_DYNAMIN_1"/>
    <property type="match status" value="1"/>
</dbReference>
<feature type="domain" description="GED" evidence="11">
    <location>
        <begin position="728"/>
        <end position="815"/>
    </location>
</feature>
<dbReference type="SMART" id="SM00302">
    <property type="entry name" value="GED"/>
    <property type="match status" value="1"/>
</dbReference>
<evidence type="ECO:0000256" key="6">
    <source>
        <dbReference type="ARBA" id="ARBA00023134"/>
    </source>
</evidence>
<evidence type="ECO:0000256" key="5">
    <source>
        <dbReference type="ARBA" id="ARBA00022741"/>
    </source>
</evidence>
<dbReference type="Proteomes" id="UP000789706">
    <property type="component" value="Unassembled WGS sequence"/>
</dbReference>
<dbReference type="OrthoDB" id="5061070at2759"/>
<evidence type="ECO:0000256" key="10">
    <source>
        <dbReference type="SAM" id="MobiDB-lite"/>
    </source>
</evidence>
<organism evidence="14 15">
    <name type="scientific">Diversispora eburnea</name>
    <dbReference type="NCBI Taxonomy" id="1213867"/>
    <lineage>
        <taxon>Eukaryota</taxon>
        <taxon>Fungi</taxon>
        <taxon>Fungi incertae sedis</taxon>
        <taxon>Mucoromycota</taxon>
        <taxon>Glomeromycotina</taxon>
        <taxon>Glomeromycetes</taxon>
        <taxon>Diversisporales</taxon>
        <taxon>Diversisporaceae</taxon>
        <taxon>Diversispora</taxon>
    </lineage>
</organism>
<dbReference type="Pfam" id="PF01031">
    <property type="entry name" value="Dynamin_M"/>
    <property type="match status" value="1"/>
</dbReference>
<feature type="domain" description="VOC" evidence="13">
    <location>
        <begin position="9"/>
        <end position="170"/>
    </location>
</feature>
<keyword evidence="15" id="KW-1185">Reference proteome</keyword>
<accession>A0A9N8VSY3</accession>
<dbReference type="CDD" id="cd07233">
    <property type="entry name" value="GlxI_Zn"/>
    <property type="match status" value="1"/>
</dbReference>
<dbReference type="SUPFAM" id="SSF54593">
    <property type="entry name" value="Glyoxalase/Bleomycin resistance protein/Dihydroxybiphenyl dioxygenase"/>
    <property type="match status" value="1"/>
</dbReference>
<evidence type="ECO:0000259" key="13">
    <source>
        <dbReference type="PROSITE" id="PS51819"/>
    </source>
</evidence>
<keyword evidence="5 9" id="KW-0547">Nucleotide-binding</keyword>
<dbReference type="PROSITE" id="PS00934">
    <property type="entry name" value="GLYOXALASE_I_1"/>
    <property type="match status" value="1"/>
</dbReference>
<evidence type="ECO:0000259" key="12">
    <source>
        <dbReference type="PROSITE" id="PS51718"/>
    </source>
</evidence>
<comment type="caution">
    <text evidence="14">The sequence shown here is derived from an EMBL/GenBank/DDBJ whole genome shotgun (WGS) entry which is preliminary data.</text>
</comment>
<evidence type="ECO:0000313" key="15">
    <source>
        <dbReference type="Proteomes" id="UP000789706"/>
    </source>
</evidence>
<evidence type="ECO:0000256" key="3">
    <source>
        <dbReference type="ARBA" id="ARBA00012081"/>
    </source>
</evidence>
<dbReference type="SUPFAM" id="SSF52540">
    <property type="entry name" value="P-loop containing nucleoside triphosphate hydrolases"/>
    <property type="match status" value="1"/>
</dbReference>
<name>A0A9N8VSY3_9GLOM</name>
<gene>
    <name evidence="14" type="ORF">DEBURN_LOCUS2694</name>
</gene>
<reference evidence="14" key="1">
    <citation type="submission" date="2021-06" db="EMBL/GenBank/DDBJ databases">
        <authorList>
            <person name="Kallberg Y."/>
            <person name="Tangrot J."/>
            <person name="Rosling A."/>
        </authorList>
    </citation>
    <scope>NUCLEOTIDE SEQUENCE</scope>
    <source>
        <strain evidence="14">AZ414A</strain>
    </source>
</reference>
<dbReference type="GO" id="GO:0005739">
    <property type="term" value="C:mitochondrion"/>
    <property type="evidence" value="ECO:0007669"/>
    <property type="project" value="TreeGrafter"/>
</dbReference>
<evidence type="ECO:0000256" key="4">
    <source>
        <dbReference type="ARBA" id="ARBA00022723"/>
    </source>
</evidence>
<comment type="similarity">
    <text evidence="2">Belongs to the glyoxalase I family.</text>
</comment>
<evidence type="ECO:0000256" key="7">
    <source>
        <dbReference type="ARBA" id="ARBA00023239"/>
    </source>
</evidence>
<dbReference type="InterPro" id="IPR037523">
    <property type="entry name" value="VOC_core"/>
</dbReference>
<dbReference type="InterPro" id="IPR029068">
    <property type="entry name" value="Glyas_Bleomycin-R_OHBP_Dase"/>
</dbReference>
<keyword evidence="7" id="KW-0456">Lyase</keyword>
<dbReference type="PANTHER" id="PTHR11566:SF235">
    <property type="entry name" value="DYNAMIN-RELATED PROTEIN DNM1"/>
    <property type="match status" value="1"/>
</dbReference>
<dbReference type="PRINTS" id="PR00195">
    <property type="entry name" value="DYNAMIN"/>
</dbReference>
<evidence type="ECO:0000256" key="8">
    <source>
        <dbReference type="PIRSR" id="PIRSR604361-3"/>
    </source>
</evidence>
<protein>
    <recommendedName>
        <fullName evidence="3">lactoylglutathione lyase</fullName>
        <ecNumber evidence="3">4.4.1.5</ecNumber>
    </recommendedName>
</protein>
<dbReference type="Gene3D" id="1.20.120.1240">
    <property type="entry name" value="Dynamin, middle domain"/>
    <property type="match status" value="2"/>
</dbReference>
<dbReference type="InterPro" id="IPR004360">
    <property type="entry name" value="Glyas_Fos-R_dOase_dom"/>
</dbReference>
<dbReference type="SMART" id="SM00053">
    <property type="entry name" value="DYNc"/>
    <property type="match status" value="1"/>
</dbReference>
<dbReference type="EC" id="4.4.1.5" evidence="3"/>
<dbReference type="InterPro" id="IPR020850">
    <property type="entry name" value="GED_dom"/>
</dbReference>
<dbReference type="GO" id="GO:0003924">
    <property type="term" value="F:GTPase activity"/>
    <property type="evidence" value="ECO:0007669"/>
    <property type="project" value="InterPro"/>
</dbReference>
<dbReference type="Gene3D" id="3.40.50.300">
    <property type="entry name" value="P-loop containing nucleotide triphosphate hydrolases"/>
    <property type="match status" value="2"/>
</dbReference>
<evidence type="ECO:0000256" key="9">
    <source>
        <dbReference type="RuleBase" id="RU003932"/>
    </source>
</evidence>
<dbReference type="Pfam" id="PF00903">
    <property type="entry name" value="Glyoxalase"/>
    <property type="match status" value="1"/>
</dbReference>
<dbReference type="Pfam" id="PF02212">
    <property type="entry name" value="GED"/>
    <property type="match status" value="1"/>
</dbReference>
<dbReference type="InterPro" id="IPR018146">
    <property type="entry name" value="Glyoxalase_1_CS"/>
</dbReference>
<dbReference type="NCBIfam" id="TIGR00068">
    <property type="entry name" value="glyox_I"/>
    <property type="match status" value="1"/>
</dbReference>
<proteinExistence type="inferred from homology"/>
<dbReference type="InterPro" id="IPR001401">
    <property type="entry name" value="Dynamin_GTPase"/>
</dbReference>
<dbReference type="InterPro" id="IPR027417">
    <property type="entry name" value="P-loop_NTPase"/>
</dbReference>
<dbReference type="PROSITE" id="PS51718">
    <property type="entry name" value="G_DYNAMIN_2"/>
    <property type="match status" value="1"/>
</dbReference>
<feature type="binding site" evidence="8">
    <location>
        <position position="79"/>
    </location>
    <ligand>
        <name>Zn(2+)</name>
        <dbReference type="ChEBI" id="CHEBI:29105"/>
        <note>ligand shared between dimeric partners</note>
    </ligand>
</feature>
<dbReference type="EMBL" id="CAJVPK010000152">
    <property type="protein sequence ID" value="CAG8461337.1"/>
    <property type="molecule type" value="Genomic_DNA"/>
</dbReference>